<name>C6BT20_MARSD</name>
<evidence type="ECO:0000256" key="6">
    <source>
        <dbReference type="ARBA" id="ARBA00022759"/>
    </source>
</evidence>
<evidence type="ECO:0000256" key="7">
    <source>
        <dbReference type="ARBA" id="ARBA00022801"/>
    </source>
</evidence>
<keyword evidence="4 10" id="KW-0547">Nucleotide-binding</keyword>
<dbReference type="InterPro" id="IPR007409">
    <property type="entry name" value="Restrct_endonuc_type1_HsdR_N"/>
</dbReference>
<dbReference type="InterPro" id="IPR055180">
    <property type="entry name" value="HsdR_RecA-like_helicase_dom_2"/>
</dbReference>
<feature type="domain" description="Helicase ATP-binding" evidence="11">
    <location>
        <begin position="287"/>
        <end position="495"/>
    </location>
</feature>
<dbReference type="Pfam" id="PF04313">
    <property type="entry name" value="HSDR_N"/>
    <property type="match status" value="1"/>
</dbReference>
<dbReference type="eggNOG" id="COG0610">
    <property type="taxonomic scope" value="Bacteria"/>
</dbReference>
<dbReference type="InterPro" id="IPR014001">
    <property type="entry name" value="Helicase_ATP-bd"/>
</dbReference>
<keyword evidence="6" id="KW-0255">Endonuclease</keyword>
<dbReference type="REBASE" id="21698">
    <property type="entry name" value="Dsa2638ORF1667P"/>
</dbReference>
<dbReference type="GO" id="GO:0003677">
    <property type="term" value="F:DNA binding"/>
    <property type="evidence" value="ECO:0007669"/>
    <property type="project" value="UniProtKB-KW"/>
</dbReference>
<comment type="function">
    <text evidence="10">Subunit R is required for both nuclease and ATPase activities, but not for modification.</text>
</comment>
<dbReference type="HOGENOM" id="CLU_005762_0_0_7"/>
<evidence type="ECO:0000256" key="4">
    <source>
        <dbReference type="ARBA" id="ARBA00022741"/>
    </source>
</evidence>
<protein>
    <recommendedName>
        <fullName evidence="10">Type I restriction enzyme endonuclease subunit</fullName>
        <shortName evidence="10">R protein</shortName>
        <ecNumber evidence="10">3.1.21.3</ecNumber>
    </recommendedName>
</protein>
<evidence type="ECO:0000256" key="1">
    <source>
        <dbReference type="ARBA" id="ARBA00000851"/>
    </source>
</evidence>
<dbReference type="PANTHER" id="PTHR30195">
    <property type="entry name" value="TYPE I SITE-SPECIFIC DEOXYRIBONUCLEASE PROTEIN SUBUNIT M AND R"/>
    <property type="match status" value="1"/>
</dbReference>
<evidence type="ECO:0000313" key="12">
    <source>
        <dbReference type="EMBL" id="ACS79724.1"/>
    </source>
</evidence>
<dbReference type="InterPro" id="IPR004473">
    <property type="entry name" value="Restrct_endonuc_typeI_HsdR"/>
</dbReference>
<dbReference type="Pfam" id="PF22679">
    <property type="entry name" value="T1R_D3-like"/>
    <property type="match status" value="1"/>
</dbReference>
<evidence type="ECO:0000256" key="2">
    <source>
        <dbReference type="ARBA" id="ARBA00008598"/>
    </source>
</evidence>
<sequence length="1076" mass="122500">MAEYLVVEKPFLDQLENLGWEITDQGQGIPHDPAMSYRSNFREVALFEEFKQSVSSINRTEDGQQWLTDKQLGDLYNEIFHQPTAGLIEANEKVLKLLFKAQVDVNEITGESDPVVKLIDFDNPERNTFRAINQFRIDTPGGVKDYIIPDIVLFVNGLPLVVIECKDANEYTSNPIHEAVEQLRRYSDQREQTIAEGLREGEPALFFANQLLIATCGDEAEFGSITATEDYFFAWKDIYPVKHKEYEPPLGRERAQEILIQGMLPPETLLDIIRTCTVFMDVGDNRVKAVCRYQQYRAADKIVEKLRNGGSFRDRSGVVWHTQGSGKSLTMVFTVRKIRMCDDLKDLKILFMTDRKDLEKQLGQTAELTGENVTYIQSTQALRKNLHTDASNLNMVMVHKFGEHQHNMAPEYLAKAIDAPRRYDNFGVVNPSERIVIMIDEAHRSHNEDLGNNVFEAFPAAARIAFTGTPLLSGISKAPTIDKFGGYIDKYRLQDAVEDGATVQILYEGKTADTAIYDKHEFDRKFEDLFKKRTDEEILEIKKRYGATGDILEAEGRIEEIATDLVDHYIENILCNGFKAQVVASSKMAAARYVKYIRKAIESRIELEKEKPTSDESLITKLAFLQTAAVLSADGTNDPAVITKAIKEAKKFNAIANFKKAFDPERPETGMAILVVCDRLLTGFDAPIEQVMYIDKKIKEHNLLQTIARVNRIADGKTRGYIVDYIGLANHLHHALSIYGKDEDYADIQMSMLDIDSEIPTLESRYRRLLYLFSSNGLDDIEDFVQQKIDNPELEYNIVEEAIGILENIKRRADFEVYFKKFLQSMDIILPNAAATPYKIPVKRFGYILARTKQRYKDNSLNISGAGEKVKQLVNEHLISLGIDPKIPAVELFSANFDESIEENKSTKAKASEMEHAIRKHCKIQFGKDPEGYARMSEKLEALIRKHKEDWDKLYKSLLALCDEVRKIEDKPVDDPFLRLTLMTTFGTTEVDDETKGKTEVLIDEVLKHLQKTIGIIDFWDTPVRVRELKGEISIALASSGIPEVIEKMDQVETEIVALAKHRHKELLALVDDRKK</sequence>
<dbReference type="SUPFAM" id="SSF52540">
    <property type="entry name" value="P-loop containing nucleoside triphosphate hydrolases"/>
    <property type="match status" value="2"/>
</dbReference>
<proteinExistence type="inferred from homology"/>
<dbReference type="Gene3D" id="3.40.50.300">
    <property type="entry name" value="P-loop containing nucleotide triphosphate hydrolases"/>
    <property type="match status" value="2"/>
</dbReference>
<dbReference type="OrthoDB" id="9758243at2"/>
<dbReference type="InterPro" id="IPR027417">
    <property type="entry name" value="P-loop_NTPase"/>
</dbReference>
<organism evidence="12 13">
    <name type="scientific">Maridesulfovibrio salexigens (strain ATCC 14822 / DSM 2638 / NCIMB 8403 / VKM B-1763)</name>
    <name type="common">Desulfovibrio salexigens</name>
    <dbReference type="NCBI Taxonomy" id="526222"/>
    <lineage>
        <taxon>Bacteria</taxon>
        <taxon>Pseudomonadati</taxon>
        <taxon>Thermodesulfobacteriota</taxon>
        <taxon>Desulfovibrionia</taxon>
        <taxon>Desulfovibrionales</taxon>
        <taxon>Desulfovibrionaceae</taxon>
        <taxon>Maridesulfovibrio</taxon>
    </lineage>
</organism>
<dbReference type="NCBIfam" id="TIGR00348">
    <property type="entry name" value="hsdR"/>
    <property type="match status" value="1"/>
</dbReference>
<dbReference type="EC" id="3.1.21.3" evidence="10"/>
<dbReference type="CDD" id="cd22332">
    <property type="entry name" value="HsdR_N"/>
    <property type="match status" value="1"/>
</dbReference>
<dbReference type="AlphaFoldDB" id="C6BT20"/>
<keyword evidence="5 10" id="KW-0680">Restriction system</keyword>
<evidence type="ECO:0000259" key="11">
    <source>
        <dbReference type="SMART" id="SM00487"/>
    </source>
</evidence>
<comment type="similarity">
    <text evidence="2 10">Belongs to the HsdR family.</text>
</comment>
<dbReference type="GO" id="GO:0009035">
    <property type="term" value="F:type I site-specific deoxyribonuclease activity"/>
    <property type="evidence" value="ECO:0007669"/>
    <property type="project" value="UniProtKB-EC"/>
</dbReference>
<reference evidence="12 13" key="1">
    <citation type="submission" date="2009-06" db="EMBL/GenBank/DDBJ databases">
        <title>Complete sequence of Desulfovibrio salexigens DSM 2638.</title>
        <authorList>
            <consortium name="US DOE Joint Genome Institute"/>
            <person name="Lucas S."/>
            <person name="Copeland A."/>
            <person name="Lapidus A."/>
            <person name="Glavina del Rio T."/>
            <person name="Tice H."/>
            <person name="Bruce D."/>
            <person name="Goodwin L."/>
            <person name="Pitluck S."/>
            <person name="Munk A.C."/>
            <person name="Brettin T."/>
            <person name="Detter J.C."/>
            <person name="Han C."/>
            <person name="Tapia R."/>
            <person name="Larimer F."/>
            <person name="Land M."/>
            <person name="Hauser L."/>
            <person name="Kyrpides N."/>
            <person name="Anderson I."/>
            <person name="Wall J.D."/>
            <person name="Arkin A.P."/>
            <person name="Dehal P."/>
            <person name="Chivian D."/>
            <person name="Giles B."/>
            <person name="Hazen T.C."/>
        </authorList>
    </citation>
    <scope>NUCLEOTIDE SEQUENCE [LARGE SCALE GENOMIC DNA]</scope>
    <source>
        <strain evidence="13">ATCC 14822 / DSM 2638 / NCIMB 8403 / VKM B-1763</strain>
    </source>
</reference>
<dbReference type="KEGG" id="dsa:Desal_1662"/>
<evidence type="ECO:0000256" key="8">
    <source>
        <dbReference type="ARBA" id="ARBA00022840"/>
    </source>
</evidence>
<gene>
    <name evidence="12" type="ordered locus">Desal_1662</name>
</gene>
<keyword evidence="9 10" id="KW-0238">DNA-binding</keyword>
<keyword evidence="3" id="KW-0540">Nuclease</keyword>
<dbReference type="RefSeq" id="WP_015851540.1">
    <property type="nucleotide sequence ID" value="NC_012881.1"/>
</dbReference>
<evidence type="ECO:0000256" key="10">
    <source>
        <dbReference type="RuleBase" id="RU364115"/>
    </source>
</evidence>
<dbReference type="InterPro" id="IPR051268">
    <property type="entry name" value="Type-I_R_enzyme_R_subunit"/>
</dbReference>
<dbReference type="Proteomes" id="UP000002601">
    <property type="component" value="Chromosome"/>
</dbReference>
<dbReference type="Gene3D" id="3.90.1570.50">
    <property type="match status" value="1"/>
</dbReference>
<dbReference type="GO" id="GO:0009307">
    <property type="term" value="P:DNA restriction-modification system"/>
    <property type="evidence" value="ECO:0007669"/>
    <property type="project" value="UniProtKB-KW"/>
</dbReference>
<dbReference type="Pfam" id="PF18766">
    <property type="entry name" value="SWI2_SNF2"/>
    <property type="match status" value="1"/>
</dbReference>
<keyword evidence="8 10" id="KW-0067">ATP-binding</keyword>
<evidence type="ECO:0000256" key="3">
    <source>
        <dbReference type="ARBA" id="ARBA00022722"/>
    </source>
</evidence>
<evidence type="ECO:0000313" key="13">
    <source>
        <dbReference type="Proteomes" id="UP000002601"/>
    </source>
</evidence>
<evidence type="ECO:0000256" key="5">
    <source>
        <dbReference type="ARBA" id="ARBA00022747"/>
    </source>
</evidence>
<keyword evidence="7 10" id="KW-0378">Hydrolase</keyword>
<dbReference type="EMBL" id="CP001649">
    <property type="protein sequence ID" value="ACS79724.1"/>
    <property type="molecule type" value="Genomic_DNA"/>
</dbReference>
<accession>C6BT20</accession>
<dbReference type="InterPro" id="IPR040980">
    <property type="entry name" value="SWI2_SNF2"/>
</dbReference>
<comment type="subunit">
    <text evidence="10">The type I restriction/modification system is composed of three polypeptides R, M and S.</text>
</comment>
<dbReference type="CDD" id="cd18800">
    <property type="entry name" value="SF2_C_EcoR124I-like"/>
    <property type="match status" value="1"/>
</dbReference>
<dbReference type="SMART" id="SM00487">
    <property type="entry name" value="DEXDc"/>
    <property type="match status" value="1"/>
</dbReference>
<dbReference type="STRING" id="526222.Desal_1662"/>
<comment type="catalytic activity">
    <reaction evidence="1 10">
        <text>Endonucleolytic cleavage of DNA to give random double-stranded fragments with terminal 5'-phosphates, ATP is simultaneously hydrolyzed.</text>
        <dbReference type="EC" id="3.1.21.3"/>
    </reaction>
</comment>
<dbReference type="GO" id="GO:0005524">
    <property type="term" value="F:ATP binding"/>
    <property type="evidence" value="ECO:0007669"/>
    <property type="project" value="UniProtKB-KW"/>
</dbReference>
<keyword evidence="13" id="KW-1185">Reference proteome</keyword>
<dbReference type="PANTHER" id="PTHR30195:SF15">
    <property type="entry name" value="TYPE I RESTRICTION ENZYME HINDI ENDONUCLEASE SUBUNIT"/>
    <property type="match status" value="1"/>
</dbReference>
<evidence type="ECO:0000256" key="9">
    <source>
        <dbReference type="ARBA" id="ARBA00023125"/>
    </source>
</evidence>